<dbReference type="EMBL" id="JAMZMK010012075">
    <property type="protein sequence ID" value="KAI7725065.1"/>
    <property type="molecule type" value="Genomic_DNA"/>
</dbReference>
<evidence type="ECO:0000256" key="2">
    <source>
        <dbReference type="SAM" id="Phobius"/>
    </source>
</evidence>
<comment type="caution">
    <text evidence="3">The sequence shown here is derived from an EMBL/GenBank/DDBJ whole genome shotgun (WGS) entry which is preliminary data.</text>
</comment>
<dbReference type="PANTHER" id="PTHR11176">
    <property type="entry name" value="BOULE-RELATED"/>
    <property type="match status" value="1"/>
</dbReference>
<proteinExistence type="predicted"/>
<organism evidence="3 4">
    <name type="scientific">Ambrosia artemisiifolia</name>
    <name type="common">Common ragweed</name>
    <dbReference type="NCBI Taxonomy" id="4212"/>
    <lineage>
        <taxon>Eukaryota</taxon>
        <taxon>Viridiplantae</taxon>
        <taxon>Streptophyta</taxon>
        <taxon>Embryophyta</taxon>
        <taxon>Tracheophyta</taxon>
        <taxon>Spermatophyta</taxon>
        <taxon>Magnoliopsida</taxon>
        <taxon>eudicotyledons</taxon>
        <taxon>Gunneridae</taxon>
        <taxon>Pentapetalae</taxon>
        <taxon>asterids</taxon>
        <taxon>campanulids</taxon>
        <taxon>Asterales</taxon>
        <taxon>Asteraceae</taxon>
        <taxon>Asteroideae</taxon>
        <taxon>Heliantheae alliance</taxon>
        <taxon>Heliantheae</taxon>
        <taxon>Ambrosia</taxon>
    </lineage>
</organism>
<dbReference type="Proteomes" id="UP001206925">
    <property type="component" value="Unassembled WGS sequence"/>
</dbReference>
<evidence type="ECO:0000313" key="3">
    <source>
        <dbReference type="EMBL" id="KAI7725065.1"/>
    </source>
</evidence>
<reference evidence="3" key="1">
    <citation type="submission" date="2022-06" db="EMBL/GenBank/DDBJ databases">
        <title>Uncovering the hologenomic basis of an extraordinary plant invasion.</title>
        <authorList>
            <person name="Bieker V.C."/>
            <person name="Martin M.D."/>
            <person name="Gilbert T."/>
            <person name="Hodgins K."/>
            <person name="Battlay P."/>
            <person name="Petersen B."/>
            <person name="Wilson J."/>
        </authorList>
    </citation>
    <scope>NUCLEOTIDE SEQUENCE</scope>
    <source>
        <strain evidence="3">AA19_3_7</strain>
        <tissue evidence="3">Leaf</tissue>
    </source>
</reference>
<keyword evidence="2" id="KW-1133">Transmembrane helix</keyword>
<keyword evidence="1" id="KW-0694">RNA-binding</keyword>
<keyword evidence="4" id="KW-1185">Reference proteome</keyword>
<keyword evidence="2" id="KW-0812">Transmembrane</keyword>
<keyword evidence="2" id="KW-0472">Membrane</keyword>
<protein>
    <submittedName>
        <fullName evidence="3">Uncharacterized protein</fullName>
    </submittedName>
</protein>
<dbReference type="AlphaFoldDB" id="A0AAD5G1I8"/>
<accession>A0AAD5G1I8</accession>
<evidence type="ECO:0000313" key="4">
    <source>
        <dbReference type="Proteomes" id="UP001206925"/>
    </source>
</evidence>
<dbReference type="GO" id="GO:0003723">
    <property type="term" value="F:RNA binding"/>
    <property type="evidence" value="ECO:0007669"/>
    <property type="project" value="UniProtKB-KW"/>
</dbReference>
<evidence type="ECO:0000256" key="1">
    <source>
        <dbReference type="ARBA" id="ARBA00022884"/>
    </source>
</evidence>
<feature type="transmembrane region" description="Helical" evidence="2">
    <location>
        <begin position="92"/>
        <end position="111"/>
    </location>
</feature>
<dbReference type="PANTHER" id="PTHR11176:SF16">
    <property type="entry name" value="OS01G0876800 PROTEIN"/>
    <property type="match status" value="1"/>
</dbReference>
<gene>
    <name evidence="3" type="ORF">M8C21_018182</name>
</gene>
<name>A0AAD5G1I8_AMBAR</name>
<sequence length="232" mass="24433">MRACVDAAPVIDGRRANCNLASLGVQRSKPSTPNKLGGGRTIRVMGGYGGYHHHHHSHHQGGGGMGTTAFPSATAFPHYAIHQGIPFPATNLYGYSVIYHMHAVALMLLVLQVRYSPYSPDYTYPTSYYNIYGGSNGQYPFYGANAGAAGGGMITATNAAAAAAAFYPYLNMAEGGHGSYATGQSYGVYPHHLYQYSAVNSSAGYAQQYGTPISLAATPPLQPAVCFAVPQA</sequence>